<comment type="caution">
    <text evidence="10">The sequence shown here is derived from an EMBL/GenBank/DDBJ whole genome shotgun (WGS) entry which is preliminary data.</text>
</comment>
<feature type="domain" description="Major facilitator superfamily (MFS) profile" evidence="9">
    <location>
        <begin position="74"/>
        <end position="456"/>
    </location>
</feature>
<evidence type="ECO:0000256" key="4">
    <source>
        <dbReference type="ARBA" id="ARBA00022692"/>
    </source>
</evidence>
<proteinExistence type="inferred from homology"/>
<organism evidence="10 11">
    <name type="scientific">Lithohypha guttulata</name>
    <dbReference type="NCBI Taxonomy" id="1690604"/>
    <lineage>
        <taxon>Eukaryota</taxon>
        <taxon>Fungi</taxon>
        <taxon>Dikarya</taxon>
        <taxon>Ascomycota</taxon>
        <taxon>Pezizomycotina</taxon>
        <taxon>Eurotiomycetes</taxon>
        <taxon>Chaetothyriomycetidae</taxon>
        <taxon>Chaetothyriales</taxon>
        <taxon>Trichomeriaceae</taxon>
        <taxon>Lithohypha</taxon>
    </lineage>
</organism>
<keyword evidence="6 8" id="KW-0472">Membrane</keyword>
<feature type="transmembrane region" description="Helical" evidence="8">
    <location>
        <begin position="161"/>
        <end position="183"/>
    </location>
</feature>
<gene>
    <name evidence="10" type="ORF">LTR24_006995</name>
</gene>
<dbReference type="Proteomes" id="UP001345013">
    <property type="component" value="Unassembled WGS sequence"/>
</dbReference>
<keyword evidence="3" id="KW-0813">Transport</keyword>
<keyword evidence="4 8" id="KW-0812">Transmembrane</keyword>
<evidence type="ECO:0000256" key="7">
    <source>
        <dbReference type="SAM" id="MobiDB-lite"/>
    </source>
</evidence>
<feature type="transmembrane region" description="Helical" evidence="8">
    <location>
        <begin position="315"/>
        <end position="335"/>
    </location>
</feature>
<evidence type="ECO:0000256" key="8">
    <source>
        <dbReference type="SAM" id="Phobius"/>
    </source>
</evidence>
<dbReference type="PANTHER" id="PTHR23514:SF3">
    <property type="entry name" value="BYPASS OF STOP CODON PROTEIN 6"/>
    <property type="match status" value="1"/>
</dbReference>
<evidence type="ECO:0000256" key="1">
    <source>
        <dbReference type="ARBA" id="ARBA00004127"/>
    </source>
</evidence>
<accession>A0ABR0K4C7</accession>
<dbReference type="InterPro" id="IPR020846">
    <property type="entry name" value="MFS_dom"/>
</dbReference>
<dbReference type="EMBL" id="JAVRRG010000098">
    <property type="protein sequence ID" value="KAK5086210.1"/>
    <property type="molecule type" value="Genomic_DNA"/>
</dbReference>
<sequence length="487" mass="51605">MASCSEPSMTTVNTPKAGNPAALELQDVSNYLAQPTLDSPSQNSSRDSLTDSQTPAHAVSALPRWNESRSNIFKTLSTFVGFLVMGANDAVYGAIIPYLQPYYGISYTVVSLVFLSPMVGYVSAAALNNTLHKTVGQRGVAIVGPGAHLLAYIIISVHPPYPALVCVFVLAGFGNGVLDAAWNAWLGNLANPNEILGFLHGFYGVGATIAPTIATTMITQRGWGWYTFYYIMIGGALVELLTATSAFWQESGARFRATISAEAASGATRAALKTRVAWVSAVFLLCYVGIEVSLGGWIVNFMIEIRKGQKFESGLVATGFWLGITMGRVILGFVTPRIGEHVSIVLYLLLASAMQITLWLVPSFAISSVAVALVGFLLGPLFPAVVVATTKLLPAHLHVATIGFAAAFGGSGACVLPFGVGAVAQATGLWSLQPIILAMLIFSCFLWAFGIPNIAKTGGEATAAERKVGKAKQEVKRMFYGCFAARL</sequence>
<dbReference type="SUPFAM" id="SSF103473">
    <property type="entry name" value="MFS general substrate transporter"/>
    <property type="match status" value="1"/>
</dbReference>
<feature type="transmembrane region" description="Helical" evidence="8">
    <location>
        <begin position="226"/>
        <end position="248"/>
    </location>
</feature>
<evidence type="ECO:0000256" key="5">
    <source>
        <dbReference type="ARBA" id="ARBA00022989"/>
    </source>
</evidence>
<feature type="transmembrane region" description="Helical" evidence="8">
    <location>
        <begin position="366"/>
        <end position="387"/>
    </location>
</feature>
<keyword evidence="5 8" id="KW-1133">Transmembrane helix</keyword>
<reference evidence="10 11" key="1">
    <citation type="submission" date="2023-08" db="EMBL/GenBank/DDBJ databases">
        <title>Black Yeasts Isolated from many extreme environments.</title>
        <authorList>
            <person name="Coleine C."/>
            <person name="Stajich J.E."/>
            <person name="Selbmann L."/>
        </authorList>
    </citation>
    <scope>NUCLEOTIDE SEQUENCE [LARGE SCALE GENOMIC DNA]</scope>
    <source>
        <strain evidence="10 11">CCFEE 5885</strain>
    </source>
</reference>
<evidence type="ECO:0000313" key="10">
    <source>
        <dbReference type="EMBL" id="KAK5086210.1"/>
    </source>
</evidence>
<dbReference type="InterPro" id="IPR011701">
    <property type="entry name" value="MFS"/>
</dbReference>
<dbReference type="Pfam" id="PF07690">
    <property type="entry name" value="MFS_1"/>
    <property type="match status" value="1"/>
</dbReference>
<evidence type="ECO:0000256" key="6">
    <source>
        <dbReference type="ARBA" id="ARBA00023136"/>
    </source>
</evidence>
<feature type="transmembrane region" description="Helical" evidence="8">
    <location>
        <begin position="139"/>
        <end position="155"/>
    </location>
</feature>
<dbReference type="InterPro" id="IPR036259">
    <property type="entry name" value="MFS_trans_sf"/>
</dbReference>
<evidence type="ECO:0000259" key="9">
    <source>
        <dbReference type="PROSITE" id="PS50850"/>
    </source>
</evidence>
<evidence type="ECO:0000256" key="2">
    <source>
        <dbReference type="ARBA" id="ARBA00008335"/>
    </source>
</evidence>
<feature type="transmembrane region" description="Helical" evidence="8">
    <location>
        <begin position="276"/>
        <end position="303"/>
    </location>
</feature>
<dbReference type="PANTHER" id="PTHR23514">
    <property type="entry name" value="BYPASS OF STOP CODON PROTEIN 6"/>
    <property type="match status" value="1"/>
</dbReference>
<feature type="region of interest" description="Disordered" evidence="7">
    <location>
        <begin position="34"/>
        <end position="53"/>
    </location>
</feature>
<name>A0ABR0K4C7_9EURO</name>
<feature type="transmembrane region" description="Helical" evidence="8">
    <location>
        <begin position="399"/>
        <end position="424"/>
    </location>
</feature>
<evidence type="ECO:0000313" key="11">
    <source>
        <dbReference type="Proteomes" id="UP001345013"/>
    </source>
</evidence>
<feature type="transmembrane region" description="Helical" evidence="8">
    <location>
        <begin position="195"/>
        <end position="214"/>
    </location>
</feature>
<dbReference type="PROSITE" id="PS50850">
    <property type="entry name" value="MFS"/>
    <property type="match status" value="1"/>
</dbReference>
<protein>
    <recommendedName>
        <fullName evidence="9">Major facilitator superfamily (MFS) profile domain-containing protein</fullName>
    </recommendedName>
</protein>
<dbReference type="InterPro" id="IPR051788">
    <property type="entry name" value="MFS_Transporter"/>
</dbReference>
<dbReference type="Gene3D" id="1.20.1250.20">
    <property type="entry name" value="MFS general substrate transporter like domains"/>
    <property type="match status" value="2"/>
</dbReference>
<feature type="transmembrane region" description="Helical" evidence="8">
    <location>
        <begin position="79"/>
        <end position="99"/>
    </location>
</feature>
<feature type="transmembrane region" description="Helical" evidence="8">
    <location>
        <begin position="342"/>
        <end position="360"/>
    </location>
</feature>
<feature type="transmembrane region" description="Helical" evidence="8">
    <location>
        <begin position="430"/>
        <end position="449"/>
    </location>
</feature>
<comment type="subcellular location">
    <subcellularLocation>
        <location evidence="1">Endomembrane system</location>
        <topology evidence="1">Multi-pass membrane protein</topology>
    </subcellularLocation>
</comment>
<evidence type="ECO:0000256" key="3">
    <source>
        <dbReference type="ARBA" id="ARBA00022448"/>
    </source>
</evidence>
<comment type="similarity">
    <text evidence="2">Belongs to the major facilitator superfamily.</text>
</comment>
<feature type="transmembrane region" description="Helical" evidence="8">
    <location>
        <begin position="105"/>
        <end position="127"/>
    </location>
</feature>
<keyword evidence="11" id="KW-1185">Reference proteome</keyword>